<keyword evidence="8" id="KW-0697">Rotamase</keyword>
<dbReference type="GO" id="GO:0048046">
    <property type="term" value="C:apoplast"/>
    <property type="evidence" value="ECO:0007669"/>
    <property type="project" value="TreeGrafter"/>
</dbReference>
<feature type="modified residue" description="N6-(pyridoxal phosphate)lysine" evidence="7">
    <location>
        <position position="1456"/>
    </location>
</feature>
<accession>A0A2P6TRW0</accession>
<dbReference type="InterPro" id="IPR019734">
    <property type="entry name" value="TPR_rpt"/>
</dbReference>
<feature type="region of interest" description="Disordered" evidence="9">
    <location>
        <begin position="359"/>
        <end position="378"/>
    </location>
</feature>
<dbReference type="HAMAP" id="MF_00711">
    <property type="entry name" value="GcvP"/>
    <property type="match status" value="1"/>
</dbReference>
<dbReference type="InterPro" id="IPR013320">
    <property type="entry name" value="ConA-like_dom_sf"/>
</dbReference>
<organism evidence="12 13">
    <name type="scientific">Chlorella sorokiniana</name>
    <name type="common">Freshwater green alga</name>
    <dbReference type="NCBI Taxonomy" id="3076"/>
    <lineage>
        <taxon>Eukaryota</taxon>
        <taxon>Viridiplantae</taxon>
        <taxon>Chlorophyta</taxon>
        <taxon>core chlorophytes</taxon>
        <taxon>Trebouxiophyceae</taxon>
        <taxon>Chlorellales</taxon>
        <taxon>Chlorellaceae</taxon>
        <taxon>Chlorella clade</taxon>
        <taxon>Chlorella</taxon>
    </lineage>
</organism>
<dbReference type="Gene3D" id="2.60.120.200">
    <property type="match status" value="1"/>
</dbReference>
<evidence type="ECO:0000259" key="11">
    <source>
        <dbReference type="PROSITE" id="PS51762"/>
    </source>
</evidence>
<feature type="domain" description="PPIase FKBP-type" evidence="10">
    <location>
        <begin position="59"/>
        <end position="155"/>
    </location>
</feature>
<keyword evidence="3 7" id="KW-0663">Pyridoxal phosphate</keyword>
<keyword evidence="13" id="KW-1185">Reference proteome</keyword>
<dbReference type="PROSITE" id="PS51762">
    <property type="entry name" value="GH16_2"/>
    <property type="match status" value="1"/>
</dbReference>
<dbReference type="Gene3D" id="3.90.1150.10">
    <property type="entry name" value="Aspartate Aminotransferase, domain 1"/>
    <property type="match status" value="1"/>
</dbReference>
<feature type="compositionally biased region" description="Acidic residues" evidence="9">
    <location>
        <begin position="1"/>
        <end position="11"/>
    </location>
</feature>
<dbReference type="FunFam" id="3.40.640.10:FF:000005">
    <property type="entry name" value="Glycine dehydrogenase (decarboxylating), mitochondrial"/>
    <property type="match status" value="1"/>
</dbReference>
<evidence type="ECO:0000256" key="1">
    <source>
        <dbReference type="ARBA" id="ARBA00001933"/>
    </source>
</evidence>
<dbReference type="PROSITE" id="PS50059">
    <property type="entry name" value="FKBP_PPIASE"/>
    <property type="match status" value="1"/>
</dbReference>
<dbReference type="SMART" id="SM00028">
    <property type="entry name" value="TPR"/>
    <property type="match status" value="3"/>
</dbReference>
<dbReference type="Gene3D" id="3.40.640.10">
    <property type="entry name" value="Type I PLP-dependent aspartate aminotransferase-like (Major domain)"/>
    <property type="match status" value="2"/>
</dbReference>
<comment type="catalytic activity">
    <reaction evidence="8">
        <text>[protein]-peptidylproline (omega=180) = [protein]-peptidylproline (omega=0)</text>
        <dbReference type="Rhea" id="RHEA:16237"/>
        <dbReference type="Rhea" id="RHEA-COMP:10747"/>
        <dbReference type="Rhea" id="RHEA-COMP:10748"/>
        <dbReference type="ChEBI" id="CHEBI:83833"/>
        <dbReference type="ChEBI" id="CHEBI:83834"/>
        <dbReference type="EC" id="5.2.1.8"/>
    </reaction>
</comment>
<dbReference type="InterPro" id="IPR001179">
    <property type="entry name" value="PPIase_FKBP_dom"/>
</dbReference>
<dbReference type="InterPro" id="IPR003437">
    <property type="entry name" value="GcvP"/>
</dbReference>
<dbReference type="SUPFAM" id="SSF48452">
    <property type="entry name" value="TPR-like"/>
    <property type="match status" value="1"/>
</dbReference>
<dbReference type="CDD" id="cd00613">
    <property type="entry name" value="GDC-P"/>
    <property type="match status" value="2"/>
</dbReference>
<dbReference type="SUPFAM" id="SSF53383">
    <property type="entry name" value="PLP-dependent transferases"/>
    <property type="match status" value="2"/>
</dbReference>
<comment type="cofactor">
    <cofactor evidence="1 7">
        <name>pyridoxal 5'-phosphate</name>
        <dbReference type="ChEBI" id="CHEBI:597326"/>
    </cofactor>
</comment>
<dbReference type="GO" id="GO:0005975">
    <property type="term" value="P:carbohydrate metabolic process"/>
    <property type="evidence" value="ECO:0007669"/>
    <property type="project" value="InterPro"/>
</dbReference>
<comment type="catalytic activity">
    <reaction evidence="6">
        <text>N(6)-[(R)-lipoyl]-L-lysyl-[glycine-cleavage complex H protein] + glycine + H(+) = N(6)-[(R)-S(8)-aminomethyldihydrolipoyl]-L-lysyl-[glycine-cleavage complex H protein] + CO2</text>
        <dbReference type="Rhea" id="RHEA:24304"/>
        <dbReference type="Rhea" id="RHEA-COMP:10494"/>
        <dbReference type="Rhea" id="RHEA-COMP:10495"/>
        <dbReference type="ChEBI" id="CHEBI:15378"/>
        <dbReference type="ChEBI" id="CHEBI:16526"/>
        <dbReference type="ChEBI" id="CHEBI:57305"/>
        <dbReference type="ChEBI" id="CHEBI:83099"/>
        <dbReference type="ChEBI" id="CHEBI:83143"/>
        <dbReference type="EC" id="1.4.4.2"/>
    </reaction>
</comment>
<dbReference type="Pfam" id="PF00254">
    <property type="entry name" value="FKBP_C"/>
    <property type="match status" value="1"/>
</dbReference>
<comment type="caution">
    <text evidence="12">The sequence shown here is derived from an EMBL/GenBank/DDBJ whole genome shotgun (WGS) entry which is preliminary data.</text>
</comment>
<dbReference type="InterPro" id="IPR015422">
    <property type="entry name" value="PyrdxlP-dep_Trfase_small"/>
</dbReference>
<evidence type="ECO:0000313" key="12">
    <source>
        <dbReference type="EMBL" id="PRW56792.1"/>
    </source>
</evidence>
<comment type="similarity">
    <text evidence="2">Belongs to the GcvP family.</text>
</comment>
<evidence type="ECO:0000256" key="9">
    <source>
        <dbReference type="SAM" id="MobiDB-lite"/>
    </source>
</evidence>
<dbReference type="GO" id="GO:0030170">
    <property type="term" value="F:pyridoxal phosphate binding"/>
    <property type="evidence" value="ECO:0007669"/>
    <property type="project" value="TreeGrafter"/>
</dbReference>
<dbReference type="OrthoDB" id="6537869at2759"/>
<name>A0A2P6TRW0_CHLSO</name>
<dbReference type="EC" id="5.2.1.8" evidence="8"/>
<dbReference type="InterPro" id="IPR046357">
    <property type="entry name" value="PPIase_dom_sf"/>
</dbReference>
<reference evidence="12 13" key="1">
    <citation type="journal article" date="2018" name="Plant J.">
        <title>Genome sequences of Chlorella sorokiniana UTEX 1602 and Micractinium conductrix SAG 241.80: implications to maltose excretion by a green alga.</title>
        <authorList>
            <person name="Arriola M.B."/>
            <person name="Velmurugan N."/>
            <person name="Zhang Y."/>
            <person name="Plunkett M.H."/>
            <person name="Hondzo H."/>
            <person name="Barney B.M."/>
        </authorList>
    </citation>
    <scope>NUCLEOTIDE SEQUENCE [LARGE SCALE GENOMIC DNA]</scope>
    <source>
        <strain evidence="13">UTEX 1602</strain>
    </source>
</reference>
<dbReference type="NCBIfam" id="TIGR00461">
    <property type="entry name" value="gcvP"/>
    <property type="match status" value="1"/>
</dbReference>
<dbReference type="Gene3D" id="3.10.50.40">
    <property type="match status" value="1"/>
</dbReference>
<dbReference type="FunFam" id="3.40.640.10:FF:000007">
    <property type="entry name" value="glycine dehydrogenase (Decarboxylating), mitochondrial"/>
    <property type="match status" value="1"/>
</dbReference>
<dbReference type="InterPro" id="IPR049315">
    <property type="entry name" value="GDC-P_N"/>
</dbReference>
<feature type="domain" description="GH16" evidence="11">
    <location>
        <begin position="365"/>
        <end position="685"/>
    </location>
</feature>
<dbReference type="GO" id="GO:0005960">
    <property type="term" value="C:glycine cleavage complex"/>
    <property type="evidence" value="ECO:0007669"/>
    <property type="project" value="TreeGrafter"/>
</dbReference>
<feature type="compositionally biased region" description="Basic and acidic residues" evidence="9">
    <location>
        <begin position="23"/>
        <end position="32"/>
    </location>
</feature>
<dbReference type="InterPro" id="IPR015424">
    <property type="entry name" value="PyrdxlP-dep_Trfase"/>
</dbReference>
<dbReference type="Proteomes" id="UP000239899">
    <property type="component" value="Unassembled WGS sequence"/>
</dbReference>
<dbReference type="CDD" id="cd08023">
    <property type="entry name" value="GH16_laminarinase_like"/>
    <property type="match status" value="1"/>
</dbReference>
<dbReference type="GO" id="GO:0005739">
    <property type="term" value="C:mitochondrion"/>
    <property type="evidence" value="ECO:0007669"/>
    <property type="project" value="TreeGrafter"/>
</dbReference>
<dbReference type="InterPro" id="IPR011990">
    <property type="entry name" value="TPR-like_helical_dom_sf"/>
</dbReference>
<dbReference type="NCBIfam" id="NF003346">
    <property type="entry name" value="PRK04366.1"/>
    <property type="match status" value="1"/>
</dbReference>
<evidence type="ECO:0000256" key="8">
    <source>
        <dbReference type="PROSITE-ProRule" id="PRU00277"/>
    </source>
</evidence>
<dbReference type="GO" id="GO:0009941">
    <property type="term" value="C:chloroplast envelope"/>
    <property type="evidence" value="ECO:0007669"/>
    <property type="project" value="TreeGrafter"/>
</dbReference>
<dbReference type="PANTHER" id="PTHR11773">
    <property type="entry name" value="GLYCINE DEHYDROGENASE, DECARBOXYLATING"/>
    <property type="match status" value="1"/>
</dbReference>
<dbReference type="SUPFAM" id="SSF54534">
    <property type="entry name" value="FKBP-like"/>
    <property type="match status" value="1"/>
</dbReference>
<evidence type="ECO:0000256" key="3">
    <source>
        <dbReference type="ARBA" id="ARBA00022898"/>
    </source>
</evidence>
<comment type="subunit">
    <text evidence="5">Homodimer. The glycine cleavage system is composed of four proteins: P, T, L and H.</text>
</comment>
<dbReference type="InterPro" id="IPR020581">
    <property type="entry name" value="GDC_P"/>
</dbReference>
<dbReference type="STRING" id="3076.A0A2P6TRW0"/>
<evidence type="ECO:0000256" key="7">
    <source>
        <dbReference type="PIRSR" id="PIRSR603437-50"/>
    </source>
</evidence>
<dbReference type="Pfam" id="PF00722">
    <property type="entry name" value="Glyco_hydro_16"/>
    <property type="match status" value="1"/>
</dbReference>
<gene>
    <name evidence="12" type="ORF">C2E21_4633</name>
</gene>
<feature type="region of interest" description="Disordered" evidence="9">
    <location>
        <begin position="1"/>
        <end position="39"/>
    </location>
</feature>
<protein>
    <recommendedName>
        <fullName evidence="8">peptidylprolyl isomerase</fullName>
        <ecNumber evidence="8">5.2.1.8</ecNumber>
    </recommendedName>
</protein>
<dbReference type="Gene3D" id="1.25.40.10">
    <property type="entry name" value="Tetratricopeptide repeat domain"/>
    <property type="match status" value="1"/>
</dbReference>
<evidence type="ECO:0000256" key="2">
    <source>
        <dbReference type="ARBA" id="ARBA00010756"/>
    </source>
</evidence>
<keyword evidence="4" id="KW-0560">Oxidoreductase</keyword>
<dbReference type="InterPro" id="IPR049316">
    <property type="entry name" value="GDC-P_C"/>
</dbReference>
<dbReference type="EMBL" id="LHPG02000008">
    <property type="protein sequence ID" value="PRW56792.1"/>
    <property type="molecule type" value="Genomic_DNA"/>
</dbReference>
<evidence type="ECO:0000256" key="5">
    <source>
        <dbReference type="ARBA" id="ARBA00046415"/>
    </source>
</evidence>
<dbReference type="GO" id="GO:0019464">
    <property type="term" value="P:glycine decarboxylation via glycine cleavage system"/>
    <property type="evidence" value="ECO:0007669"/>
    <property type="project" value="TreeGrafter"/>
</dbReference>
<sequence length="1726" mass="186492">MSAPAELEDSAQDVGWTASKAPCDWEHSKPPPDAEPLTSDGQLHKLTLQEGVGELPPKHARCLVHYVGRLAANGDVFMDTRQESQTEEPEEVVAGRETAFRELGLNKAVSAMRRGEVARLWVGPQYGYGEKGSFSFPTVPPAADLVYELELIDYEPPEDTEEVTGMLFEQRVEAAERRRIDGNALFKEGRLDAALSKYRLALSFLNEDLLMQLDDMHLSQAQAVRRPTLLNIAAAQLRKEDFHGAIATCGEVLMEDRNNAKALFRRGKARFALGQTVEAVADLEAAQRAEPGDGGIARELAAARRAAKQEREASGQLFKGFFEKSNEVLYDEPEPPAQQQPAVDPAAVEAIKALLEQQQRGTSPLHSKGVPAPASAQKRKRWVTIWEDRFSDRQAPTGGNSKWIPQLGNGGDYFIPGWGNDELQVYTSDPSNLRLESVGGGKKNLVIEARFNPSAPEGQRFTSARIRTYSRFSVAPGPVNRRVRIEARFKATPGWGLWPAFWMLPEGATSAFSSGSGVYGDWAASGEIDIAELRNQMQLNIGSLHFGGQYNWSPPNMLASYDTAHTPNQWHTYALEWEPDRMRWFLDGQPFFTAFSGKGTCRPSPINPPLWCSTAPNAGLDSPFDQPFHILLNLAVGGRFTYVDSNGDGRLEPLPLQTILTSFSSPAAPPQLRVEYVRAGAICNADCSGRLAGLLARAAARGAGEAAAVEASATAPRYFSASALRSPLLGGSSLLGSNGLQGLARWGAMRPISVQALKPSDRFEPRHNSISTAEQQEMAQFCGFESLDALVDATVPDAIKRSDGMPLGKYHEGLTESEFLQMFKEMAGKNKVAKSYIGMGYYGTHIPPVILRNLLENPGWYTQYTPYQAEISQGRLESLLNFQTMISDLTGMPLANASLLDEATAAAEAMTMCSAVARGKKPKFLVSSKCHPQTIAVCQTRADGLGLKVEVQDEDNFQLGSDVCGVLVQYPATDGSIRDYKALAAKAAAAKVKVVAATDLLALTKLTPPGEWGADIVIGSAQRFGVPLGYGGPHAAFLACHDEYKRLLPGRIIGISRDAKGAPALRMAMQTREQHIRRDKATSNICTAQALLANIAAMYAVYHGPQGLVQIADRVHGLSTVLAEGAKKLGLGVGEAAFFDTVKITVGDAPKVVAAAAAQGVNLRQLDASSVTASLDETTTLADVDQLLAILNGGKAPGFTAESLAPGVSPSLGGQERSSAFLQHPVFNSYHTEHELLRYLKRLENKDLSLVHSMIPLGSCTMKLNATSEMIPITWPELANIHPFAPQDQVQGYNEMFEDLAQQLATITGFDAVSLQPNSGASGEYAGLMAIRAYHQSRGDHHRNVCIIPVSAHGTNPASAVMAGMTIVPVGVDAQGNINVAELKQKAEQHKDKLAALMITYPSTHGVYEQGVDEICRVIHENGGQVYMDGANMNAQVGLTAPGIIGADVCHLNLHKTFCIPHGGGGPGMGPIGVKAHLAPFMPTHPMVPTGALPGFKGDKESFGCMAAAPYGSSLILPISFAYISMMGSQALTNASKLAILNANYMAKRLESHYPVLFRGPAGTCAHEFILDIRPITDATGIEAEDIAKRLMDYGYHAPTMSWPVAGTLMIEPTESESKAELDRFCDAMIAIRREIADIEAGKADAKNNILKHAPHAPDVVLSDNWDRPYPREQAAYPLPWVRAAKFWPTTSRVDNVYGDRHLVLRWPQQAAAAGGAEQEPQAAVA</sequence>
<dbReference type="GO" id="GO:0004553">
    <property type="term" value="F:hydrolase activity, hydrolyzing O-glycosyl compounds"/>
    <property type="evidence" value="ECO:0007669"/>
    <property type="project" value="InterPro"/>
</dbReference>
<keyword evidence="8" id="KW-0413">Isomerase</keyword>
<dbReference type="PANTHER" id="PTHR11773:SF1">
    <property type="entry name" value="GLYCINE DEHYDROGENASE (DECARBOXYLATING), MITOCHONDRIAL"/>
    <property type="match status" value="1"/>
</dbReference>
<evidence type="ECO:0000256" key="4">
    <source>
        <dbReference type="ARBA" id="ARBA00023002"/>
    </source>
</evidence>
<dbReference type="Pfam" id="PF02347">
    <property type="entry name" value="GDC-P"/>
    <property type="match status" value="2"/>
</dbReference>
<evidence type="ECO:0000313" key="13">
    <source>
        <dbReference type="Proteomes" id="UP000239899"/>
    </source>
</evidence>
<dbReference type="SUPFAM" id="SSF49899">
    <property type="entry name" value="Concanavalin A-like lectins/glucanases"/>
    <property type="match status" value="1"/>
</dbReference>
<proteinExistence type="inferred from homology"/>
<dbReference type="FunFam" id="3.90.1150.10:FF:000007">
    <property type="entry name" value="Glycine dehydrogenase (decarboxylating), mitochondrial"/>
    <property type="match status" value="1"/>
</dbReference>
<dbReference type="Pfam" id="PF21478">
    <property type="entry name" value="GcvP2_C"/>
    <property type="match status" value="1"/>
</dbReference>
<dbReference type="GO" id="GO:0016594">
    <property type="term" value="F:glycine binding"/>
    <property type="evidence" value="ECO:0007669"/>
    <property type="project" value="TreeGrafter"/>
</dbReference>
<dbReference type="GO" id="GO:0004375">
    <property type="term" value="F:glycine dehydrogenase (decarboxylating) activity"/>
    <property type="evidence" value="ECO:0007669"/>
    <property type="project" value="UniProtKB-EC"/>
</dbReference>
<evidence type="ECO:0000259" key="10">
    <source>
        <dbReference type="PROSITE" id="PS50059"/>
    </source>
</evidence>
<dbReference type="GO" id="GO:0003755">
    <property type="term" value="F:peptidyl-prolyl cis-trans isomerase activity"/>
    <property type="evidence" value="ECO:0007669"/>
    <property type="project" value="UniProtKB-KW"/>
</dbReference>
<evidence type="ECO:0000256" key="6">
    <source>
        <dbReference type="ARBA" id="ARBA00049026"/>
    </source>
</evidence>
<dbReference type="InterPro" id="IPR000757">
    <property type="entry name" value="Beta-glucanase-like"/>
</dbReference>
<dbReference type="InterPro" id="IPR015421">
    <property type="entry name" value="PyrdxlP-dep_Trfase_major"/>
</dbReference>